<dbReference type="PANTHER" id="PTHR40980:SF3">
    <property type="entry name" value="TONB-DEPENDENT RECEPTOR-LIKE BETA-BARREL DOMAIN-CONTAINING PROTEIN"/>
    <property type="match status" value="1"/>
</dbReference>
<dbReference type="InterPro" id="IPR037066">
    <property type="entry name" value="Plug_dom_sf"/>
</dbReference>
<proteinExistence type="inferred from homology"/>
<evidence type="ECO:0000256" key="2">
    <source>
        <dbReference type="ARBA" id="ARBA00023136"/>
    </source>
</evidence>
<dbReference type="InterPro" id="IPR012910">
    <property type="entry name" value="Plug_dom"/>
</dbReference>
<comment type="subcellular location">
    <subcellularLocation>
        <location evidence="1 4">Cell outer membrane</location>
    </subcellularLocation>
</comment>
<evidence type="ECO:0000313" key="8">
    <source>
        <dbReference type="EMBL" id="RFB04306.1"/>
    </source>
</evidence>
<keyword evidence="5" id="KW-0732">Signal</keyword>
<evidence type="ECO:0000256" key="3">
    <source>
        <dbReference type="ARBA" id="ARBA00023237"/>
    </source>
</evidence>
<comment type="caution">
    <text evidence="8">The sequence shown here is derived from an EMBL/GenBank/DDBJ whole genome shotgun (WGS) entry which is preliminary data.</text>
</comment>
<evidence type="ECO:0000259" key="6">
    <source>
        <dbReference type="Pfam" id="PF00593"/>
    </source>
</evidence>
<dbReference type="Proteomes" id="UP000264589">
    <property type="component" value="Unassembled WGS sequence"/>
</dbReference>
<protein>
    <submittedName>
        <fullName evidence="8">TonB-dependent receptor</fullName>
    </submittedName>
</protein>
<dbReference type="GO" id="GO:0009279">
    <property type="term" value="C:cell outer membrane"/>
    <property type="evidence" value="ECO:0007669"/>
    <property type="project" value="UniProtKB-SubCell"/>
</dbReference>
<evidence type="ECO:0000313" key="9">
    <source>
        <dbReference type="Proteomes" id="UP000264589"/>
    </source>
</evidence>
<evidence type="ECO:0000256" key="1">
    <source>
        <dbReference type="ARBA" id="ARBA00004442"/>
    </source>
</evidence>
<dbReference type="Pfam" id="PF00593">
    <property type="entry name" value="TonB_dep_Rec_b-barrel"/>
    <property type="match status" value="1"/>
</dbReference>
<feature type="domain" description="TonB-dependent receptor plug" evidence="7">
    <location>
        <begin position="69"/>
        <end position="179"/>
    </location>
</feature>
<name>A0A371RFT7_9PROT</name>
<dbReference type="Pfam" id="PF07715">
    <property type="entry name" value="Plug"/>
    <property type="match status" value="1"/>
</dbReference>
<feature type="domain" description="TonB-dependent receptor-like beta-barrel" evidence="6">
    <location>
        <begin position="467"/>
        <end position="1069"/>
    </location>
</feature>
<dbReference type="AlphaFoldDB" id="A0A371RFT7"/>
<dbReference type="InterPro" id="IPR010104">
    <property type="entry name" value="TonB_rcpt_bac"/>
</dbReference>
<evidence type="ECO:0000259" key="7">
    <source>
        <dbReference type="Pfam" id="PF07715"/>
    </source>
</evidence>
<keyword evidence="8" id="KW-0675">Receptor</keyword>
<evidence type="ECO:0000256" key="5">
    <source>
        <dbReference type="SAM" id="SignalP"/>
    </source>
</evidence>
<dbReference type="InterPro" id="IPR000531">
    <property type="entry name" value="Beta-barrel_TonB"/>
</dbReference>
<gene>
    <name evidence="8" type="ORF">DX908_02820</name>
</gene>
<keyword evidence="3" id="KW-0998">Cell outer membrane</keyword>
<dbReference type="SUPFAM" id="SSF56935">
    <property type="entry name" value="Porins"/>
    <property type="match status" value="1"/>
</dbReference>
<comment type="similarity">
    <text evidence="4">Belongs to the TonB-dependent receptor family.</text>
</comment>
<dbReference type="Gene3D" id="2.40.170.20">
    <property type="entry name" value="TonB-dependent receptor, beta-barrel domain"/>
    <property type="match status" value="1"/>
</dbReference>
<reference evidence="8 9" key="1">
    <citation type="submission" date="2018-08" db="EMBL/GenBank/DDBJ databases">
        <title>Parvularcula sp. SM1705, isolated from surface water of the South Sea China.</title>
        <authorList>
            <person name="Sun L."/>
        </authorList>
    </citation>
    <scope>NUCLEOTIDE SEQUENCE [LARGE SCALE GENOMIC DNA]</scope>
    <source>
        <strain evidence="8 9">SM1705</strain>
    </source>
</reference>
<dbReference type="PANTHER" id="PTHR40980">
    <property type="entry name" value="PLUG DOMAIN-CONTAINING PROTEIN"/>
    <property type="match status" value="1"/>
</dbReference>
<dbReference type="EMBL" id="QUQO01000001">
    <property type="protein sequence ID" value="RFB04306.1"/>
    <property type="molecule type" value="Genomic_DNA"/>
</dbReference>
<feature type="chain" id="PRO_5016803446" evidence="5">
    <location>
        <begin position="37"/>
        <end position="1106"/>
    </location>
</feature>
<keyword evidence="2 4" id="KW-0472">Membrane</keyword>
<dbReference type="InterPro" id="IPR036942">
    <property type="entry name" value="Beta-barrel_TonB_sf"/>
</dbReference>
<organism evidence="8 9">
    <name type="scientific">Parvularcula marina</name>
    <dbReference type="NCBI Taxonomy" id="2292771"/>
    <lineage>
        <taxon>Bacteria</taxon>
        <taxon>Pseudomonadati</taxon>
        <taxon>Pseudomonadota</taxon>
        <taxon>Alphaproteobacteria</taxon>
        <taxon>Parvularculales</taxon>
        <taxon>Parvularculaceae</taxon>
        <taxon>Parvularcula</taxon>
    </lineage>
</organism>
<keyword evidence="9" id="KW-1185">Reference proteome</keyword>
<feature type="signal peptide" evidence="5">
    <location>
        <begin position="1"/>
        <end position="36"/>
    </location>
</feature>
<evidence type="ECO:0000256" key="4">
    <source>
        <dbReference type="RuleBase" id="RU003357"/>
    </source>
</evidence>
<dbReference type="Gene3D" id="2.170.130.10">
    <property type="entry name" value="TonB-dependent receptor, plug domain"/>
    <property type="match status" value="1"/>
</dbReference>
<sequence length="1106" mass="120654">MSIVQAHDSAALRRKMLALMGGASAVSLMCAMPAYAQDDTGSDPVVEEDDDVVVARGIRRSLQSAQDIKRDSDTFVDAVTAEDIGALPDRSITEALSRVPGVQISRFAAADDPDHFSIEGQGVLVRGLTFVRSELNGRDTFSANNGRALSFADVPSELVGSVQVYKNQTADLIEGGIAGSVNLVTRKPFDSAGQVIAGSLEYNYADFREEWAPTFSGLYSNNWEGDFGRFGLLVNAVNSELKTRSDGTQISSFQPFTSGFTGGTEAYIPEGAVFRTQDYDRERTGYGASAQWENPDRTVQATAEFLRSEATTSWNEHVSEIATDNFSEVYPLPGTTFAFDDMNRFTSGTISSVVGWRSDQNGSDPRTPIYGYQSNNVFRGVEQEYVTADYSFNVKITPNDRWSFNLDYQFIDSTVENIDFTLWGSTYQDVFIDTQAGDIPEVRFLPPNETGNPDFGYAAVDCSGGVSGSCPSYFDAPHDSYADPYNSFWRAAMDHFEDSEGTENAFRGDAQYNFEDAGWLQSARVGVRWAERDQTTRFSTYNWGALSEIWGNDGPVWFDEVGVPEGLVDVYTFDNFQRGDVTQPPSLPYFSLNPAQNYGAAADFADSVVAQWLANGGNTGGAQGGGGGWRRLAERPGVVPGTPYLPGEIADVTEENFAAYVRFDYSFDNVFDSNMTLDGNFGLRYVETTLTSTGSYQFPDGDAVFPVTTGLGDVADPDNPDFPGGDNRCVTPIQDDMGPGTGTPQPDFEAPGFCALDDATEAQLRQFANNGSQEVASENEYDILLPSFNAKLGLNDDMLLRFAYSKSISRPDVGSLRNNFTLSVLGQDDPRTDGPDPTPGGSGFFGFGAAGGNPFLEPVKADNYDVSFEWYFADVGSLTVSAFYKEIEDIIVGGQGDIPFANNGVTVSNVFTRQPTNSDETGKVKGFEVAYQQFYDGLPEPFDGLGSQITYTFIDSEGVASSGVNSTGATPAGNINPDTGEAQSQPLVDGSQFPLEGLSEHNWNVAAIYEKGPISTRLVYNWRSDYLVTLRDVITPFYPIFQDSTGQLDGSFFYSVNENFKIGVQGANLLNEITVTDQYVPSGDLRAPRSFFQNDRRFTVSARFNF</sequence>
<dbReference type="InParanoid" id="A0A371RFT7"/>
<keyword evidence="4" id="KW-0798">TonB box</keyword>
<dbReference type="NCBIfam" id="TIGR01782">
    <property type="entry name" value="TonB-Xanth-Caul"/>
    <property type="match status" value="1"/>
</dbReference>
<accession>A0A371RFT7</accession>